<dbReference type="GO" id="GO:0005886">
    <property type="term" value="C:plasma membrane"/>
    <property type="evidence" value="ECO:0007669"/>
    <property type="project" value="UniProtKB-SubCell"/>
</dbReference>
<protein>
    <submittedName>
        <fullName evidence="10">Protein RarD</fullName>
    </submittedName>
</protein>
<evidence type="ECO:0000259" key="9">
    <source>
        <dbReference type="Pfam" id="PF00892"/>
    </source>
</evidence>
<reference evidence="10 11" key="1">
    <citation type="submission" date="2011-09" db="EMBL/GenBank/DDBJ databases">
        <title>The Genome Sequence of Bacillus smithii 7_3_47FAA.</title>
        <authorList>
            <consortium name="The Broad Institute Genome Sequencing Platform"/>
            <person name="Earl A."/>
            <person name="Ward D."/>
            <person name="Feldgarden M."/>
            <person name="Gevers D."/>
            <person name="Daigneault M."/>
            <person name="Strauss J."/>
            <person name="Allen-Vercoe E."/>
            <person name="Young S.K."/>
            <person name="Zeng Q."/>
            <person name="Gargeya S."/>
            <person name="Fitzgerald M."/>
            <person name="Haas B."/>
            <person name="Abouelleil A."/>
            <person name="Alvarado L."/>
            <person name="Arachchi H.M."/>
            <person name="Berlin A."/>
            <person name="Brown A."/>
            <person name="Chapman S.B."/>
            <person name="Chen Z."/>
            <person name="Dunbar C."/>
            <person name="Freedman E."/>
            <person name="Gearin G."/>
            <person name="Goldberg J."/>
            <person name="Griggs A."/>
            <person name="Gujja S."/>
            <person name="Heiman D."/>
            <person name="Howarth C."/>
            <person name="Larson L."/>
            <person name="Lui A."/>
            <person name="MacDonald P.J.P."/>
            <person name="Montmayeur A."/>
            <person name="Murphy C."/>
            <person name="Neiman D."/>
            <person name="Pearson M."/>
            <person name="Priest M."/>
            <person name="Roberts A."/>
            <person name="Saif S."/>
            <person name="Shea T."/>
            <person name="Shenoy N."/>
            <person name="Sisk P."/>
            <person name="Stolte C."/>
            <person name="Sykes S."/>
            <person name="Wortman J."/>
            <person name="Nusbaum C."/>
            <person name="Birren B."/>
        </authorList>
    </citation>
    <scope>NUCLEOTIDE SEQUENCE [LARGE SCALE GENOMIC DNA]</scope>
    <source>
        <strain evidence="10 11">7_3_47FAA</strain>
    </source>
</reference>
<feature type="transmembrane region" description="Helical" evidence="8">
    <location>
        <begin position="131"/>
        <end position="148"/>
    </location>
</feature>
<keyword evidence="6 8" id="KW-1133">Transmembrane helix</keyword>
<evidence type="ECO:0000256" key="3">
    <source>
        <dbReference type="ARBA" id="ARBA00022448"/>
    </source>
</evidence>
<keyword evidence="3" id="KW-0813">Transport</keyword>
<sequence>MKKDEKLGIVYAGLSYLLWGLFPLYWKLLKQVPAYEILANRIFWSFLFMLGFLLVTKKWSLFRQTFRQLIQQPKMGLTLFFASVLISANWFLYIWAVNQNHIIETSLGYYINPLVSVLLGVLILKEKLSKAQVVSFLLALTGVLILTISYGKFPWVALGLAVTFGLYGLAKKVVKVESATGLTLETLLITPFSLLFLLYLNSNGELMLFHQSVATDLLLIGGGIVTAVPLLYFAKGAQRIPLYMIGFLQYVTPTMSLLIGIFIYHEPFSTIKFISFTFIWAALCVFSLSQIRFFHRNGKNPKRKSEIPVEN</sequence>
<evidence type="ECO:0000256" key="8">
    <source>
        <dbReference type="SAM" id="Phobius"/>
    </source>
</evidence>
<dbReference type="InterPro" id="IPR004626">
    <property type="entry name" value="RarD"/>
</dbReference>
<dbReference type="SUPFAM" id="SSF103481">
    <property type="entry name" value="Multidrug resistance efflux transporter EmrE"/>
    <property type="match status" value="2"/>
</dbReference>
<organism evidence="10 11">
    <name type="scientific">Bacillus smithii 7_3_47FAA</name>
    <dbReference type="NCBI Taxonomy" id="665952"/>
    <lineage>
        <taxon>Bacteria</taxon>
        <taxon>Bacillati</taxon>
        <taxon>Bacillota</taxon>
        <taxon>Bacilli</taxon>
        <taxon>Bacillales</taxon>
        <taxon>Bacillaceae</taxon>
        <taxon>Bacillus</taxon>
    </lineage>
</organism>
<evidence type="ECO:0000256" key="7">
    <source>
        <dbReference type="ARBA" id="ARBA00023136"/>
    </source>
</evidence>
<dbReference type="InterPro" id="IPR000620">
    <property type="entry name" value="EamA_dom"/>
</dbReference>
<evidence type="ECO:0000256" key="5">
    <source>
        <dbReference type="ARBA" id="ARBA00022692"/>
    </source>
</evidence>
<evidence type="ECO:0000256" key="1">
    <source>
        <dbReference type="ARBA" id="ARBA00004651"/>
    </source>
</evidence>
<dbReference type="InterPro" id="IPR037185">
    <property type="entry name" value="EmrE-like"/>
</dbReference>
<dbReference type="HOGENOM" id="CLU_054508_1_0_9"/>
<dbReference type="GeneID" id="87582534"/>
<dbReference type="AlphaFoldDB" id="G9QQI2"/>
<dbReference type="PATRIC" id="fig|665952.3.peg.3483"/>
<feature type="transmembrane region" description="Helical" evidence="8">
    <location>
        <begin position="107"/>
        <end position="124"/>
    </location>
</feature>
<dbReference type="PANTHER" id="PTHR22911">
    <property type="entry name" value="ACYL-MALONYL CONDENSING ENZYME-RELATED"/>
    <property type="match status" value="1"/>
</dbReference>
<keyword evidence="5 8" id="KW-0812">Transmembrane</keyword>
<feature type="transmembrane region" description="Helical" evidence="8">
    <location>
        <begin position="212"/>
        <end position="233"/>
    </location>
</feature>
<dbReference type="NCBIfam" id="TIGR00688">
    <property type="entry name" value="rarD"/>
    <property type="match status" value="1"/>
</dbReference>
<keyword evidence="11" id="KW-1185">Reference proteome</keyword>
<keyword evidence="7 8" id="KW-0472">Membrane</keyword>
<feature type="transmembrane region" description="Helical" evidence="8">
    <location>
        <begin position="182"/>
        <end position="200"/>
    </location>
</feature>
<comment type="similarity">
    <text evidence="2">Belongs to the EamA transporter family.</text>
</comment>
<dbReference type="RefSeq" id="WP_003355654.1">
    <property type="nucleotide sequence ID" value="NZ_JH414764.1"/>
</dbReference>
<evidence type="ECO:0000256" key="2">
    <source>
        <dbReference type="ARBA" id="ARBA00007362"/>
    </source>
</evidence>
<dbReference type="EMBL" id="ACWF01000163">
    <property type="protein sequence ID" value="EHL72937.1"/>
    <property type="molecule type" value="Genomic_DNA"/>
</dbReference>
<feature type="transmembrane region" description="Helical" evidence="8">
    <location>
        <begin position="38"/>
        <end position="56"/>
    </location>
</feature>
<proteinExistence type="inferred from homology"/>
<dbReference type="PANTHER" id="PTHR22911:SF137">
    <property type="entry name" value="SOLUTE CARRIER FAMILY 35 MEMBER G2-RELATED"/>
    <property type="match status" value="1"/>
</dbReference>
<feature type="transmembrane region" description="Helical" evidence="8">
    <location>
        <begin position="7"/>
        <end position="26"/>
    </location>
</feature>
<comment type="caution">
    <text evidence="10">The sequence shown here is derived from an EMBL/GenBank/DDBJ whole genome shotgun (WGS) entry which is preliminary data.</text>
</comment>
<feature type="transmembrane region" description="Helical" evidence="8">
    <location>
        <begin position="77"/>
        <end position="95"/>
    </location>
</feature>
<accession>G9QQI2</accession>
<feature type="transmembrane region" description="Helical" evidence="8">
    <location>
        <begin position="270"/>
        <end position="294"/>
    </location>
</feature>
<keyword evidence="4" id="KW-1003">Cell membrane</keyword>
<name>G9QQI2_9BACI</name>
<comment type="subcellular location">
    <subcellularLocation>
        <location evidence="1">Cell membrane</location>
        <topology evidence="1">Multi-pass membrane protein</topology>
    </subcellularLocation>
</comment>
<evidence type="ECO:0000313" key="10">
    <source>
        <dbReference type="EMBL" id="EHL72937.1"/>
    </source>
</evidence>
<evidence type="ECO:0000256" key="4">
    <source>
        <dbReference type="ARBA" id="ARBA00022475"/>
    </source>
</evidence>
<dbReference type="Pfam" id="PF00892">
    <property type="entry name" value="EamA"/>
    <property type="match status" value="1"/>
</dbReference>
<gene>
    <name evidence="10" type="ORF">HMPREF1015_00549</name>
</gene>
<evidence type="ECO:0000313" key="11">
    <source>
        <dbReference type="Proteomes" id="UP000011747"/>
    </source>
</evidence>
<dbReference type="Proteomes" id="UP000011747">
    <property type="component" value="Unassembled WGS sequence"/>
</dbReference>
<evidence type="ECO:0000256" key="6">
    <source>
        <dbReference type="ARBA" id="ARBA00022989"/>
    </source>
</evidence>
<feature type="transmembrane region" description="Helical" evidence="8">
    <location>
        <begin position="240"/>
        <end position="264"/>
    </location>
</feature>
<feature type="transmembrane region" description="Helical" evidence="8">
    <location>
        <begin position="154"/>
        <end position="170"/>
    </location>
</feature>
<feature type="domain" description="EamA" evidence="9">
    <location>
        <begin position="7"/>
        <end position="147"/>
    </location>
</feature>